<name>A0A679JRV7_9HYPH</name>
<reference evidence="12" key="3">
    <citation type="submission" date="2021-08" db="EMBL/GenBank/DDBJ databases">
        <authorList>
            <person name="Tani A."/>
            <person name="Ola A."/>
            <person name="Ogura Y."/>
            <person name="Katsura K."/>
            <person name="Hayashi T."/>
        </authorList>
    </citation>
    <scope>NUCLEOTIDE SEQUENCE</scope>
    <source>
        <strain evidence="12">DSM 21893</strain>
    </source>
</reference>
<dbReference type="Pfam" id="PF00584">
    <property type="entry name" value="SecE"/>
    <property type="match status" value="1"/>
</dbReference>
<evidence type="ECO:0000313" key="11">
    <source>
        <dbReference type="EMBL" id="CAA2139482.1"/>
    </source>
</evidence>
<dbReference type="Proteomes" id="UP001055307">
    <property type="component" value="Unassembled WGS sequence"/>
</dbReference>
<keyword evidence="5 9" id="KW-0653">Protein transport</keyword>
<dbReference type="EMBL" id="BPQF01000041">
    <property type="protein sequence ID" value="GJD42083.1"/>
    <property type="molecule type" value="Genomic_DNA"/>
</dbReference>
<comment type="function">
    <text evidence="9">Essential subunit of the Sec protein translocation channel SecYEG. Clamps together the 2 halves of SecY. May contact the channel plug during translocation.</text>
</comment>
<evidence type="ECO:0000256" key="9">
    <source>
        <dbReference type="HAMAP-Rule" id="MF_00422"/>
    </source>
</evidence>
<evidence type="ECO:0000313" key="12">
    <source>
        <dbReference type="EMBL" id="GJD42083.1"/>
    </source>
</evidence>
<dbReference type="InterPro" id="IPR038379">
    <property type="entry name" value="SecE_sf"/>
</dbReference>
<keyword evidence="3 9" id="KW-1003">Cell membrane</keyword>
<dbReference type="EMBL" id="LR743510">
    <property type="protein sequence ID" value="CAA2139482.1"/>
    <property type="molecule type" value="Genomic_DNA"/>
</dbReference>
<evidence type="ECO:0000256" key="3">
    <source>
        <dbReference type="ARBA" id="ARBA00022475"/>
    </source>
</evidence>
<organism evidence="11">
    <name type="scientific">Methylobacterium bullatum</name>
    <dbReference type="NCBI Taxonomy" id="570505"/>
    <lineage>
        <taxon>Bacteria</taxon>
        <taxon>Pseudomonadati</taxon>
        <taxon>Pseudomonadota</taxon>
        <taxon>Alphaproteobacteria</taxon>
        <taxon>Hyphomicrobiales</taxon>
        <taxon>Methylobacteriaceae</taxon>
        <taxon>Methylobacterium</taxon>
    </lineage>
</organism>
<evidence type="ECO:0000256" key="10">
    <source>
        <dbReference type="SAM" id="MobiDB-lite"/>
    </source>
</evidence>
<dbReference type="NCBIfam" id="TIGR00964">
    <property type="entry name" value="secE_bact"/>
    <property type="match status" value="1"/>
</dbReference>
<evidence type="ECO:0000256" key="8">
    <source>
        <dbReference type="ARBA" id="ARBA00023136"/>
    </source>
</evidence>
<proteinExistence type="inferred from homology"/>
<dbReference type="PANTHER" id="PTHR33910">
    <property type="entry name" value="PROTEIN TRANSLOCASE SUBUNIT SECE"/>
    <property type="match status" value="1"/>
</dbReference>
<comment type="subcellular location">
    <subcellularLocation>
        <location evidence="9">Cell membrane</location>
        <topology evidence="9">Single-pass membrane protein</topology>
    </subcellularLocation>
    <subcellularLocation>
        <location evidence="1">Membrane</location>
    </subcellularLocation>
</comment>
<keyword evidence="4 9" id="KW-0812">Transmembrane</keyword>
<keyword evidence="13" id="KW-1185">Reference proteome</keyword>
<dbReference type="GO" id="GO:0008320">
    <property type="term" value="F:protein transmembrane transporter activity"/>
    <property type="evidence" value="ECO:0007669"/>
    <property type="project" value="UniProtKB-UniRule"/>
</dbReference>
<feature type="compositionally biased region" description="Pro residues" evidence="10">
    <location>
        <begin position="50"/>
        <end position="61"/>
    </location>
</feature>
<keyword evidence="6 9" id="KW-1133">Transmembrane helix</keyword>
<feature type="region of interest" description="Disordered" evidence="10">
    <location>
        <begin position="34"/>
        <end position="67"/>
    </location>
</feature>
<sequence>MFGAGFDQSLRTGPLSGQSRFSLLLASMASNEATKKADLARTPQRGSATPTPPRATPPVRPAPKRVGPAEFLSQVRDEGRKVTWPSRRETTVTTIMVFIMVVAASIFFTVVDQALRYIVTLILGVGA</sequence>
<evidence type="ECO:0000256" key="1">
    <source>
        <dbReference type="ARBA" id="ARBA00004370"/>
    </source>
</evidence>
<geneLocation type="plasmid" evidence="11">
    <name>1</name>
</geneLocation>
<dbReference type="Gene3D" id="1.20.5.1030">
    <property type="entry name" value="Preprotein translocase secy subunit"/>
    <property type="match status" value="1"/>
</dbReference>
<keyword evidence="11" id="KW-0614">Plasmid</keyword>
<dbReference type="GO" id="GO:0006605">
    <property type="term" value="P:protein targeting"/>
    <property type="evidence" value="ECO:0007669"/>
    <property type="project" value="UniProtKB-UniRule"/>
</dbReference>
<evidence type="ECO:0000256" key="7">
    <source>
        <dbReference type="ARBA" id="ARBA00023010"/>
    </source>
</evidence>
<keyword evidence="7 9" id="KW-0811">Translocation</keyword>
<comment type="similarity">
    <text evidence="9">Belongs to the SecE/SEC61-gamma family.</text>
</comment>
<gene>
    <name evidence="9 11" type="primary">secE</name>
    <name evidence="11" type="ORF">MBLL_01638</name>
    <name evidence="12" type="ORF">OICFNHDK_4575</name>
</gene>
<evidence type="ECO:0000256" key="6">
    <source>
        <dbReference type="ARBA" id="ARBA00022989"/>
    </source>
</evidence>
<comment type="subunit">
    <text evidence="9">Component of the Sec protein translocase complex. Heterotrimer consisting of SecY, SecE and SecG subunits. The heterotrimers can form oligomers, although 1 heterotrimer is thought to be able to translocate proteins. Interacts with the ribosome. Interacts with SecDF, and other proteins may be involved. Interacts with SecA.</text>
</comment>
<keyword evidence="8 9" id="KW-0472">Membrane</keyword>
<reference evidence="11" key="2">
    <citation type="submission" date="2019-12" db="EMBL/GenBank/DDBJ databases">
        <authorList>
            <person name="Cremers G."/>
        </authorList>
    </citation>
    <scope>NUCLEOTIDE SEQUENCE</scope>
    <source>
        <strain evidence="11">Mbul2</strain>
        <plasmid evidence="11">1</plasmid>
    </source>
</reference>
<dbReference type="GO" id="GO:0065002">
    <property type="term" value="P:intracellular protein transmembrane transport"/>
    <property type="evidence" value="ECO:0007669"/>
    <property type="project" value="UniProtKB-UniRule"/>
</dbReference>
<evidence type="ECO:0000313" key="13">
    <source>
        <dbReference type="Proteomes" id="UP001055307"/>
    </source>
</evidence>
<dbReference type="InterPro" id="IPR001901">
    <property type="entry name" value="Translocase_SecE/Sec61-g"/>
</dbReference>
<dbReference type="GO" id="GO:0009306">
    <property type="term" value="P:protein secretion"/>
    <property type="evidence" value="ECO:0007669"/>
    <property type="project" value="UniProtKB-UniRule"/>
</dbReference>
<evidence type="ECO:0000256" key="2">
    <source>
        <dbReference type="ARBA" id="ARBA00022448"/>
    </source>
</evidence>
<protein>
    <recommendedName>
        <fullName evidence="9">Protein translocase subunit SecE</fullName>
    </recommendedName>
</protein>
<accession>A0A679JRV7</accession>
<dbReference type="GO" id="GO:0043952">
    <property type="term" value="P:protein transport by the Sec complex"/>
    <property type="evidence" value="ECO:0007669"/>
    <property type="project" value="UniProtKB-UniRule"/>
</dbReference>
<feature type="transmembrane region" description="Helical" evidence="9">
    <location>
        <begin position="90"/>
        <end position="111"/>
    </location>
</feature>
<dbReference type="PANTHER" id="PTHR33910:SF1">
    <property type="entry name" value="PROTEIN TRANSLOCASE SUBUNIT SECE"/>
    <property type="match status" value="1"/>
</dbReference>
<dbReference type="InterPro" id="IPR005807">
    <property type="entry name" value="SecE_bac"/>
</dbReference>
<dbReference type="GO" id="GO:0005886">
    <property type="term" value="C:plasma membrane"/>
    <property type="evidence" value="ECO:0007669"/>
    <property type="project" value="UniProtKB-SubCell"/>
</dbReference>
<evidence type="ECO:0000256" key="4">
    <source>
        <dbReference type="ARBA" id="ARBA00022692"/>
    </source>
</evidence>
<keyword evidence="2 9" id="KW-0813">Transport</keyword>
<dbReference type="AlphaFoldDB" id="A0A679JRV7"/>
<evidence type="ECO:0000256" key="5">
    <source>
        <dbReference type="ARBA" id="ARBA00022927"/>
    </source>
</evidence>
<dbReference type="HAMAP" id="MF_00422">
    <property type="entry name" value="SecE"/>
    <property type="match status" value="1"/>
</dbReference>
<reference evidence="12" key="1">
    <citation type="journal article" date="2016" name="Front. Microbiol.">
        <title>Genome Sequence of the Piezophilic, Mesophilic Sulfate-Reducing Bacterium Desulfovibrio indicus J2T.</title>
        <authorList>
            <person name="Cao J."/>
            <person name="Maignien L."/>
            <person name="Shao Z."/>
            <person name="Alain K."/>
            <person name="Jebbar M."/>
        </authorList>
    </citation>
    <scope>NUCLEOTIDE SEQUENCE</scope>
    <source>
        <strain evidence="12">DSM 21893</strain>
    </source>
</reference>